<dbReference type="Pfam" id="PF07587">
    <property type="entry name" value="PSD1"/>
    <property type="match status" value="1"/>
</dbReference>
<feature type="domain" description="DUF1553" evidence="3">
    <location>
        <begin position="272"/>
        <end position="407"/>
    </location>
</feature>
<dbReference type="RefSeq" id="WP_206291257.1">
    <property type="nucleotide sequence ID" value="NZ_CP063458.1"/>
</dbReference>
<feature type="signal peptide" evidence="1">
    <location>
        <begin position="1"/>
        <end position="21"/>
    </location>
</feature>
<dbReference type="EMBL" id="CP063458">
    <property type="protein sequence ID" value="QOV88282.1"/>
    <property type="molecule type" value="Genomic_DNA"/>
</dbReference>
<keyword evidence="1" id="KW-0732">Signal</keyword>
<dbReference type="PANTHER" id="PTHR35889">
    <property type="entry name" value="CYCLOINULO-OLIGOSACCHARIDE FRUCTANOTRANSFERASE-RELATED"/>
    <property type="match status" value="1"/>
</dbReference>
<dbReference type="Pfam" id="PF07583">
    <property type="entry name" value="PSCyt2"/>
    <property type="match status" value="1"/>
</dbReference>
<evidence type="ECO:0000313" key="4">
    <source>
        <dbReference type="EMBL" id="QOV88282.1"/>
    </source>
</evidence>
<proteinExistence type="predicted"/>
<keyword evidence="5" id="KW-1185">Reference proteome</keyword>
<gene>
    <name evidence="4" type="ORF">IPV69_18775</name>
</gene>
<name>A0A7M2WSX3_9BACT</name>
<dbReference type="PANTHER" id="PTHR35889:SF3">
    <property type="entry name" value="F-BOX DOMAIN-CONTAINING PROTEIN"/>
    <property type="match status" value="1"/>
</dbReference>
<sequence length="517" mass="57131">MPFMRVILLCAVVAIAGRTFAAGEPDAAAVLAGLIDQAIEARLSREGVQPAAIADDAEFLRRVYLDLHGVIPTSEQAERFLTDSTPAKRARLVDDLLASPRYGEYLADVWQGYLISPLADDRRVRADRFRQWLAGRFNTATWDRITSDLLTGTGKMEDNPAVTYLIEGRLPRGVPDLTDLTSRYFMGVRLNCAQCHDHPFVGWKQQDFWGMAAFFTQVQTPRRAKQVYELGVIDDPKVTLTSLRDAGMLDGFIPRSPTFLGGQEMPAGKGSNRAALSAWLTAADNPYFSRAMANRTWWRLFGRGIVQPVDDMHQGNPPSHPELLDLLARRFAESGFDLKFLTRSIVLSRAYQRTSRAGDAAAGEQQVALFGRMSIKVLSAGQLYDSLEVVSGPAAKVTGIDARQGARPEFTEFFGDEGDPDPTAYRRGIPHLLRQMNSGQFAGRGVEALVSRLSASPGRSGREVASDLFLTILSRRPTAEEEARVKAYLSRSGDVPQAGYRELAWVLIMTSEFSLNH</sequence>
<dbReference type="InterPro" id="IPR022655">
    <property type="entry name" value="DUF1553"/>
</dbReference>
<dbReference type="AlphaFoldDB" id="A0A7M2WSX3"/>
<dbReference type="Proteomes" id="UP000593765">
    <property type="component" value="Chromosome"/>
</dbReference>
<dbReference type="InterPro" id="IPR011444">
    <property type="entry name" value="DUF1549"/>
</dbReference>
<reference evidence="4 5" key="1">
    <citation type="submission" date="2020-10" db="EMBL/GenBank/DDBJ databases">
        <title>Wide distribution of Phycisphaera-like planctomycetes from WD2101 soil group in peatlands and genome analysis of the first cultivated representative.</title>
        <authorList>
            <person name="Dedysh S.N."/>
            <person name="Beletsky A.V."/>
            <person name="Ivanova A."/>
            <person name="Kulichevskaya I.S."/>
            <person name="Suzina N.E."/>
            <person name="Philippov D.A."/>
            <person name="Rakitin A.L."/>
            <person name="Mardanov A.V."/>
            <person name="Ravin N.V."/>
        </authorList>
    </citation>
    <scope>NUCLEOTIDE SEQUENCE [LARGE SCALE GENOMIC DNA]</scope>
    <source>
        <strain evidence="4 5">M1803</strain>
    </source>
</reference>
<feature type="chain" id="PRO_5034091503" evidence="1">
    <location>
        <begin position="22"/>
        <end position="517"/>
    </location>
</feature>
<organism evidence="4 5">
    <name type="scientific">Humisphaera borealis</name>
    <dbReference type="NCBI Taxonomy" id="2807512"/>
    <lineage>
        <taxon>Bacteria</taxon>
        <taxon>Pseudomonadati</taxon>
        <taxon>Planctomycetota</taxon>
        <taxon>Phycisphaerae</taxon>
        <taxon>Tepidisphaerales</taxon>
        <taxon>Tepidisphaeraceae</taxon>
        <taxon>Humisphaera</taxon>
    </lineage>
</organism>
<evidence type="ECO:0000259" key="2">
    <source>
        <dbReference type="Pfam" id="PF07583"/>
    </source>
</evidence>
<evidence type="ECO:0000259" key="3">
    <source>
        <dbReference type="Pfam" id="PF07587"/>
    </source>
</evidence>
<evidence type="ECO:0000313" key="5">
    <source>
        <dbReference type="Proteomes" id="UP000593765"/>
    </source>
</evidence>
<dbReference type="KEGG" id="hbs:IPV69_18775"/>
<accession>A0A7M2WSX3</accession>
<protein>
    <submittedName>
        <fullName evidence="4">DUF1553 domain-containing protein</fullName>
    </submittedName>
</protein>
<evidence type="ECO:0000256" key="1">
    <source>
        <dbReference type="SAM" id="SignalP"/>
    </source>
</evidence>
<feature type="domain" description="DUF1549" evidence="2">
    <location>
        <begin position="35"/>
        <end position="219"/>
    </location>
</feature>